<keyword evidence="11" id="KW-0521">NADP</keyword>
<dbReference type="GO" id="GO:0009099">
    <property type="term" value="P:L-valine biosynthetic process"/>
    <property type="evidence" value="ECO:0007669"/>
    <property type="project" value="UniProtKB-UniRule"/>
</dbReference>
<feature type="binding site" evidence="11">
    <location>
        <begin position="25"/>
        <end position="28"/>
    </location>
    <ligand>
        <name>NADP(+)</name>
        <dbReference type="ChEBI" id="CHEBI:58349"/>
    </ligand>
</feature>
<feature type="binding site" evidence="11 12">
    <location>
        <position position="231"/>
    </location>
    <ligand>
        <name>Mg(2+)</name>
        <dbReference type="ChEBI" id="CHEBI:18420"/>
        <label>2</label>
    </ligand>
</feature>
<feature type="domain" description="KARI N-terminal Rossmann" evidence="13">
    <location>
        <begin position="2"/>
        <end position="182"/>
    </location>
</feature>
<comment type="cofactor">
    <cofactor evidence="11">
        <name>Mg(2+)</name>
        <dbReference type="ChEBI" id="CHEBI:18420"/>
    </cofactor>
    <text evidence="11">Binds 2 magnesium ions per subunit.</text>
</comment>
<dbReference type="NCBIfam" id="NF004017">
    <property type="entry name" value="PRK05479.1"/>
    <property type="match status" value="1"/>
</dbReference>
<comment type="catalytic activity">
    <reaction evidence="11">
        <text>(2R,3R)-2,3-dihydroxy-3-methylpentanoate + NADP(+) = (S)-2-ethyl-2-hydroxy-3-oxobutanoate + NADPH + H(+)</text>
        <dbReference type="Rhea" id="RHEA:13493"/>
        <dbReference type="ChEBI" id="CHEBI:15378"/>
        <dbReference type="ChEBI" id="CHEBI:49256"/>
        <dbReference type="ChEBI" id="CHEBI:49258"/>
        <dbReference type="ChEBI" id="CHEBI:57783"/>
        <dbReference type="ChEBI" id="CHEBI:58349"/>
        <dbReference type="EC" id="1.1.1.86"/>
    </reaction>
</comment>
<dbReference type="SUPFAM" id="SSF51735">
    <property type="entry name" value="NAD(P)-binding Rossmann-fold domains"/>
    <property type="match status" value="1"/>
</dbReference>
<dbReference type="InterPro" id="IPR014359">
    <property type="entry name" value="KARI_prok"/>
</dbReference>
<comment type="pathway">
    <text evidence="1 11">Amino-acid biosynthesis; L-valine biosynthesis; L-valine from pyruvate: step 2/4.</text>
</comment>
<dbReference type="AlphaFoldDB" id="A0A062V7I6"/>
<comment type="catalytic activity">
    <reaction evidence="9">
        <text>(2R)-2,3-dihydroxy-3-methylbutanoate + NAD(+) = (2S)-2-acetolactate + NADH + H(+)</text>
        <dbReference type="Rhea" id="RHEA:30627"/>
        <dbReference type="ChEBI" id="CHEBI:15378"/>
        <dbReference type="ChEBI" id="CHEBI:49072"/>
        <dbReference type="ChEBI" id="CHEBI:57540"/>
        <dbReference type="ChEBI" id="CHEBI:57945"/>
        <dbReference type="ChEBI" id="CHEBI:58476"/>
        <dbReference type="EC" id="1.1.1.383"/>
    </reaction>
</comment>
<dbReference type="GO" id="GO:0016853">
    <property type="term" value="F:isomerase activity"/>
    <property type="evidence" value="ECO:0007669"/>
    <property type="project" value="UniProtKB-KW"/>
</dbReference>
<comment type="caution">
    <text evidence="15">The sequence shown here is derived from an EMBL/GenBank/DDBJ whole genome shotgun (WGS) entry which is preliminary data.</text>
</comment>
<gene>
    <name evidence="11" type="primary">ilvC</name>
    <name evidence="15" type="ORF">ANME2D_01793</name>
</gene>
<feature type="binding site" evidence="11 12">
    <location>
        <position position="195"/>
    </location>
    <ligand>
        <name>Mg(2+)</name>
        <dbReference type="ChEBI" id="CHEBI:18420"/>
        <label>1</label>
    </ligand>
</feature>
<dbReference type="UniPathway" id="UPA00047">
    <property type="reaction ID" value="UER00056"/>
</dbReference>
<dbReference type="Pfam" id="PF07991">
    <property type="entry name" value="KARI_N"/>
    <property type="match status" value="1"/>
</dbReference>
<accession>A0A062V7I6</accession>
<dbReference type="PIRSF" id="PIRSF000116">
    <property type="entry name" value="IlvC_gammaproteo"/>
    <property type="match status" value="1"/>
</dbReference>
<reference evidence="15 16" key="1">
    <citation type="journal article" date="2013" name="Nature">
        <title>Anaerobic oxidation of methane coupled to nitrate reduction in a novel archaeal lineage.</title>
        <authorList>
            <person name="Haroon M.F."/>
            <person name="Hu S."/>
            <person name="Shi Y."/>
            <person name="Imelfort M."/>
            <person name="Keller J."/>
            <person name="Hugenholtz P."/>
            <person name="Yuan Z."/>
            <person name="Tyson G.W."/>
        </authorList>
    </citation>
    <scope>NUCLEOTIDE SEQUENCE [LARGE SCALE GENOMIC DNA]</scope>
    <source>
        <strain evidence="15 16">ANME-2d</strain>
    </source>
</reference>
<dbReference type="InterPro" id="IPR013023">
    <property type="entry name" value="KARI"/>
</dbReference>
<evidence type="ECO:0000256" key="7">
    <source>
        <dbReference type="ARBA" id="ARBA00023002"/>
    </source>
</evidence>
<evidence type="ECO:0000256" key="10">
    <source>
        <dbReference type="ARBA" id="ARBA00052344"/>
    </source>
</evidence>
<feature type="binding site" evidence="11 12">
    <location>
        <position position="191"/>
    </location>
    <ligand>
        <name>Mg(2+)</name>
        <dbReference type="ChEBI" id="CHEBI:18420"/>
        <label>2</label>
    </ligand>
</feature>
<evidence type="ECO:0000256" key="5">
    <source>
        <dbReference type="ARBA" id="ARBA00022723"/>
    </source>
</evidence>
<evidence type="ECO:0000256" key="11">
    <source>
        <dbReference type="HAMAP-Rule" id="MF_00435"/>
    </source>
</evidence>
<dbReference type="Gene3D" id="6.10.240.10">
    <property type="match status" value="1"/>
</dbReference>
<feature type="binding site" evidence="11">
    <location>
        <position position="53"/>
    </location>
    <ligand>
        <name>NADP(+)</name>
        <dbReference type="ChEBI" id="CHEBI:58349"/>
    </ligand>
</feature>
<keyword evidence="6 11" id="KW-0460">Magnesium</keyword>
<keyword evidence="15" id="KW-0413">Isomerase</keyword>
<evidence type="ECO:0000256" key="12">
    <source>
        <dbReference type="PROSITE-ProRule" id="PRU01198"/>
    </source>
</evidence>
<dbReference type="NCBIfam" id="NF009940">
    <property type="entry name" value="PRK13403.1"/>
    <property type="match status" value="1"/>
</dbReference>
<dbReference type="PATRIC" id="fig|1392998.3.peg.1795"/>
<dbReference type="Gene3D" id="3.40.50.720">
    <property type="entry name" value="NAD(P)-binding Rossmann-like Domain"/>
    <property type="match status" value="1"/>
</dbReference>
<keyword evidence="7 11" id="KW-0560">Oxidoreductase</keyword>
<dbReference type="PANTHER" id="PTHR21371:SF1">
    <property type="entry name" value="KETOL-ACID REDUCTOISOMERASE, MITOCHONDRIAL"/>
    <property type="match status" value="1"/>
</dbReference>
<evidence type="ECO:0000313" key="16">
    <source>
        <dbReference type="Proteomes" id="UP000027153"/>
    </source>
</evidence>
<comment type="pathway">
    <text evidence="2 11">Amino-acid biosynthesis; L-isoleucine biosynthesis; L-isoleucine from 2-oxobutanoate: step 2/4.</text>
</comment>
<proteinExistence type="inferred from homology"/>
<comment type="similarity">
    <text evidence="3 11 12">Belongs to the ketol-acid reductoisomerase family.</text>
</comment>
<comment type="caution">
    <text evidence="11">Lacks conserved residue(s) required for the propagation of feature annotation.</text>
</comment>
<evidence type="ECO:0000256" key="2">
    <source>
        <dbReference type="ARBA" id="ARBA00004885"/>
    </source>
</evidence>
<organism evidence="15 16">
    <name type="scientific">Candidatus Methanoperedens nitratireducens</name>
    <dbReference type="NCBI Taxonomy" id="1392998"/>
    <lineage>
        <taxon>Archaea</taxon>
        <taxon>Methanobacteriati</taxon>
        <taxon>Methanobacteriota</taxon>
        <taxon>Stenosarchaea group</taxon>
        <taxon>Methanomicrobia</taxon>
        <taxon>Methanosarcinales</taxon>
        <taxon>ANME-2 cluster</taxon>
        <taxon>Candidatus Methanoperedentaceae</taxon>
        <taxon>Candidatus Methanoperedens</taxon>
    </lineage>
</organism>
<feature type="binding site" evidence="11">
    <location>
        <position position="48"/>
    </location>
    <ligand>
        <name>NADP(+)</name>
        <dbReference type="ChEBI" id="CHEBI:58349"/>
    </ligand>
</feature>
<dbReference type="GO" id="GO:0000287">
    <property type="term" value="F:magnesium ion binding"/>
    <property type="evidence" value="ECO:0007669"/>
    <property type="project" value="UniProtKB-UniRule"/>
</dbReference>
<dbReference type="HAMAP" id="MF_00435">
    <property type="entry name" value="IlvC"/>
    <property type="match status" value="1"/>
</dbReference>
<dbReference type="GO" id="GO:0050661">
    <property type="term" value="F:NADP binding"/>
    <property type="evidence" value="ECO:0007669"/>
    <property type="project" value="InterPro"/>
</dbReference>
<dbReference type="FunFam" id="3.40.50.720:FF:000023">
    <property type="entry name" value="Ketol-acid reductoisomerase (NADP(+))"/>
    <property type="match status" value="1"/>
</dbReference>
<feature type="binding site" evidence="11">
    <location>
        <position position="134"/>
    </location>
    <ligand>
        <name>NADP(+)</name>
        <dbReference type="ChEBI" id="CHEBI:58349"/>
    </ligand>
</feature>
<dbReference type="SUPFAM" id="SSF48179">
    <property type="entry name" value="6-phosphogluconate dehydrogenase C-terminal domain-like"/>
    <property type="match status" value="1"/>
</dbReference>
<comment type="function">
    <text evidence="11">Involved in the biosynthesis of branched-chain amino acids (BCAA). Catalyzes an alkyl-migration followed by a ketol-acid reduction of (S)-2-acetolactate (S2AL) to yield (R)-2,3-dihydroxy-isovalerate. In the isomerase reaction, S2AL is rearranged via a Mg-dependent methyl migration to produce 3-hydroxy-3-methyl-2-ketobutyrate (HMKB). In the reductase reaction, this 2-ketoacid undergoes a metal-dependent reduction by NADPH to yield (R)-2,3-dihydroxy-isovalerate.</text>
</comment>
<dbReference type="EC" id="1.1.1.86" evidence="11"/>
<evidence type="ECO:0000256" key="8">
    <source>
        <dbReference type="ARBA" id="ARBA00023304"/>
    </source>
</evidence>
<dbReference type="PROSITE" id="PS51850">
    <property type="entry name" value="KARI_N"/>
    <property type="match status" value="1"/>
</dbReference>
<evidence type="ECO:0000256" key="6">
    <source>
        <dbReference type="ARBA" id="ARBA00022842"/>
    </source>
</evidence>
<dbReference type="OrthoDB" id="6064at2157"/>
<dbReference type="NCBIfam" id="TIGR00465">
    <property type="entry name" value="ilvC"/>
    <property type="match status" value="1"/>
</dbReference>
<keyword evidence="16" id="KW-1185">Reference proteome</keyword>
<keyword evidence="5 11" id="KW-0479">Metal-binding</keyword>
<dbReference type="UniPathway" id="UPA00049">
    <property type="reaction ID" value="UER00060"/>
</dbReference>
<evidence type="ECO:0000259" key="14">
    <source>
        <dbReference type="PROSITE" id="PS51851"/>
    </source>
</evidence>
<dbReference type="Pfam" id="PF01450">
    <property type="entry name" value="KARI_C"/>
    <property type="match status" value="1"/>
</dbReference>
<evidence type="ECO:0000259" key="13">
    <source>
        <dbReference type="PROSITE" id="PS51850"/>
    </source>
</evidence>
<dbReference type="EMBL" id="JMIY01000004">
    <property type="protein sequence ID" value="KCZ71739.1"/>
    <property type="molecule type" value="Genomic_DNA"/>
</dbReference>
<dbReference type="RefSeq" id="WP_048090708.1">
    <property type="nucleotide sequence ID" value="NZ_JMIY01000004.1"/>
</dbReference>
<dbReference type="InterPro" id="IPR013116">
    <property type="entry name" value="KARI_N"/>
</dbReference>
<feature type="binding site" evidence="11 12">
    <location>
        <position position="191"/>
    </location>
    <ligand>
        <name>Mg(2+)</name>
        <dbReference type="ChEBI" id="CHEBI:18420"/>
        <label>1</label>
    </ligand>
</feature>
<feature type="binding site" evidence="11 12">
    <location>
        <position position="227"/>
    </location>
    <ligand>
        <name>Mg(2+)</name>
        <dbReference type="ChEBI" id="CHEBI:18420"/>
        <label>2</label>
    </ligand>
</feature>
<feature type="domain" description="KARI C-terminal knotted" evidence="14">
    <location>
        <begin position="183"/>
        <end position="328"/>
    </location>
</feature>
<dbReference type="InterPro" id="IPR008927">
    <property type="entry name" value="6-PGluconate_DH-like_C_sf"/>
</dbReference>
<dbReference type="Proteomes" id="UP000027153">
    <property type="component" value="Unassembled WGS sequence"/>
</dbReference>
<evidence type="ECO:0000256" key="3">
    <source>
        <dbReference type="ARBA" id="ARBA00010318"/>
    </source>
</evidence>
<dbReference type="GO" id="GO:0004455">
    <property type="term" value="F:ketol-acid reductoisomerase activity"/>
    <property type="evidence" value="ECO:0007669"/>
    <property type="project" value="UniProtKB-UniRule"/>
</dbReference>
<keyword evidence="4 11" id="KW-0028">Amino-acid biosynthesis</keyword>
<feature type="active site" evidence="11">
    <location>
        <position position="108"/>
    </location>
</feature>
<dbReference type="GO" id="GO:0009097">
    <property type="term" value="P:isoleucine biosynthetic process"/>
    <property type="evidence" value="ECO:0007669"/>
    <property type="project" value="UniProtKB-UniRule"/>
</dbReference>
<dbReference type="InterPro" id="IPR000506">
    <property type="entry name" value="KARI_C"/>
</dbReference>
<dbReference type="PROSITE" id="PS51851">
    <property type="entry name" value="KARI_C"/>
    <property type="match status" value="1"/>
</dbReference>
<dbReference type="InterPro" id="IPR036291">
    <property type="entry name" value="NAD(P)-bd_dom_sf"/>
</dbReference>
<evidence type="ECO:0000256" key="9">
    <source>
        <dbReference type="ARBA" id="ARBA00050504"/>
    </source>
</evidence>
<comment type="catalytic activity">
    <reaction evidence="10">
        <text>(2R)-2,3-dihydroxy-3-methylbutanoate + NADP(+) = (2S)-2-acetolactate + NADPH + H(+)</text>
        <dbReference type="Rhea" id="RHEA:22068"/>
        <dbReference type="ChEBI" id="CHEBI:15378"/>
        <dbReference type="ChEBI" id="CHEBI:49072"/>
        <dbReference type="ChEBI" id="CHEBI:57783"/>
        <dbReference type="ChEBI" id="CHEBI:58349"/>
        <dbReference type="ChEBI" id="CHEBI:58476"/>
        <dbReference type="EC" id="1.1.1.383"/>
    </reaction>
</comment>
<evidence type="ECO:0000256" key="4">
    <source>
        <dbReference type="ARBA" id="ARBA00022605"/>
    </source>
</evidence>
<comment type="catalytic activity">
    <reaction evidence="11">
        <text>(2R)-2,3-dihydroxy-3-methylbutanoate + NADP(+) = (2S)-2-acetolactate + NADPH + H(+)</text>
        <dbReference type="Rhea" id="RHEA:22068"/>
        <dbReference type="ChEBI" id="CHEBI:15378"/>
        <dbReference type="ChEBI" id="CHEBI:49072"/>
        <dbReference type="ChEBI" id="CHEBI:57783"/>
        <dbReference type="ChEBI" id="CHEBI:58349"/>
        <dbReference type="ChEBI" id="CHEBI:58476"/>
        <dbReference type="EC" id="1.1.1.86"/>
    </reaction>
</comment>
<keyword evidence="8 11" id="KW-0100">Branched-chain amino acid biosynthesis</keyword>
<protein>
    <recommendedName>
        <fullName evidence="11">Ketol-acid reductoisomerase (NADP(+))</fullName>
        <shortName evidence="11">KARI</shortName>
        <ecNumber evidence="11">1.1.1.86</ecNumber>
    </recommendedName>
    <alternativeName>
        <fullName evidence="11">Acetohydroxy-acid isomeroreductase</fullName>
        <shortName evidence="11">AHIR</shortName>
    </alternativeName>
    <alternativeName>
        <fullName evidence="11">Alpha-keto-beta-hydroxylacyl reductoisomerase</fullName>
    </alternativeName>
</protein>
<dbReference type="PANTHER" id="PTHR21371">
    <property type="entry name" value="KETOL-ACID REDUCTOISOMERASE, MITOCHONDRIAL"/>
    <property type="match status" value="1"/>
</dbReference>
<evidence type="ECO:0000313" key="15">
    <source>
        <dbReference type="EMBL" id="KCZ71739.1"/>
    </source>
</evidence>
<name>A0A062V7I6_9EURY</name>
<feature type="binding site" evidence="11 12">
    <location>
        <position position="252"/>
    </location>
    <ligand>
        <name>substrate</name>
    </ligand>
</feature>
<evidence type="ECO:0000256" key="1">
    <source>
        <dbReference type="ARBA" id="ARBA00004864"/>
    </source>
</evidence>
<sequence>MLKIFHDKDADLDVLKNKTIAIIGYGSQGAGQAQNLHDSGLDVVVGVRENGESWSQVKSDGLAVMSIADAAIKGDLVQMLIPDEIQSTIYYSEVAPHMSSGKTLCFSHGFNIHYNQIVPPKDVDVIMVAPKGPGFLVRRTYTEGIGVPALLAIYQDATGRAWDTGMAYAKGIGATRAGVLETTFKEETETDLFGEQVDLCGGCTSMIKASFETLVEAGYQPEVAYFETLHELKLIVDLIHEGGLSKMWYYVSNTAEYGGLTVGPKIINEQSRQAMKEALRRIQSGEFAREFILEGRANKPVLNALERQENEHPVEKVGKEIRAMMPWLKKD</sequence>